<accession>H3CBJ9</accession>
<name>H3CBJ9_TETNG</name>
<keyword evidence="1" id="KW-0472">Membrane</keyword>
<dbReference type="InterPro" id="IPR000082">
    <property type="entry name" value="SEA_dom"/>
</dbReference>
<sequence>MDEDVEMIQISTDRSSGATYFSNERVNGEDVRISFGEAPEVDGLLRPTSGVRERAALERGSSEQTSRPQEEHLMCRIQRELKQAVFPNIFPKVQLWMIIGLLLFIIVIIAVILISLAVCAALHEDEDEKFDPSLFKVPLYHNGTFRLPNQDFTKDLINMSSTQSQVLAASLQEKIAGFYTSSPALGRYFSEASISAFRDGENDQSPSVIAHYRLKFLMPEEEEDQLRNFTLSREMVFNVFRQLLYDQEADAAEELYIAHDSLRTF</sequence>
<feature type="domain" description="SEA" evidence="2">
    <location>
        <begin position="137"/>
        <end position="265"/>
    </location>
</feature>
<dbReference type="STRING" id="99883.ENSTNIP00000005621"/>
<dbReference type="InterPro" id="IPR036364">
    <property type="entry name" value="SEA_dom_sf"/>
</dbReference>
<dbReference type="Proteomes" id="UP000007303">
    <property type="component" value="Unassembled WGS sequence"/>
</dbReference>
<dbReference type="OMA" id="GFMKYMM"/>
<dbReference type="Gene3D" id="3.30.70.960">
    <property type="entry name" value="SEA domain"/>
    <property type="match status" value="1"/>
</dbReference>
<evidence type="ECO:0000256" key="1">
    <source>
        <dbReference type="SAM" id="Phobius"/>
    </source>
</evidence>
<dbReference type="SUPFAM" id="SSF82671">
    <property type="entry name" value="SEA domain"/>
    <property type="match status" value="1"/>
</dbReference>
<keyword evidence="4" id="KW-1185">Reference proteome</keyword>
<dbReference type="AlphaFoldDB" id="H3CBJ9"/>
<dbReference type="Pfam" id="PF01390">
    <property type="entry name" value="SEA"/>
    <property type="match status" value="1"/>
</dbReference>
<dbReference type="GeneTree" id="ENSGT00940000168248"/>
<evidence type="ECO:0000313" key="3">
    <source>
        <dbReference type="Ensembl" id="ENSTNIP00000005621.1"/>
    </source>
</evidence>
<feature type="transmembrane region" description="Helical" evidence="1">
    <location>
        <begin position="95"/>
        <end position="122"/>
    </location>
</feature>
<keyword evidence="1" id="KW-1133">Transmembrane helix</keyword>
<proteinExistence type="predicted"/>
<evidence type="ECO:0000259" key="2">
    <source>
        <dbReference type="PROSITE" id="PS50024"/>
    </source>
</evidence>
<dbReference type="PANTHER" id="PTHR14636">
    <property type="entry name" value="TPA-INDUCED TRANSMEMBRANE PROTEIN"/>
    <property type="match status" value="1"/>
</dbReference>
<reference evidence="3" key="3">
    <citation type="submission" date="2025-09" db="UniProtKB">
        <authorList>
            <consortium name="Ensembl"/>
        </authorList>
    </citation>
    <scope>IDENTIFICATION</scope>
</reference>
<protein>
    <recommendedName>
        <fullName evidence="2">SEA domain-containing protein</fullName>
    </recommendedName>
</protein>
<dbReference type="PROSITE" id="PS50024">
    <property type="entry name" value="SEA"/>
    <property type="match status" value="1"/>
</dbReference>
<dbReference type="PANTHER" id="PTHR14636:SF1">
    <property type="entry name" value="TPA-INDUCED TRANSMEMBRANE PROTEIN"/>
    <property type="match status" value="1"/>
</dbReference>
<dbReference type="InterPro" id="IPR033223">
    <property type="entry name" value="TTMP"/>
</dbReference>
<dbReference type="InParanoid" id="H3CBJ9"/>
<evidence type="ECO:0000313" key="4">
    <source>
        <dbReference type="Proteomes" id="UP000007303"/>
    </source>
</evidence>
<dbReference type="Ensembl" id="ENSTNIT00000005769.1">
    <property type="protein sequence ID" value="ENSTNIP00000005621.1"/>
    <property type="gene ID" value="ENSTNIG00000003051.1"/>
</dbReference>
<reference evidence="4" key="1">
    <citation type="journal article" date="2004" name="Nature">
        <title>Genome duplication in the teleost fish Tetraodon nigroviridis reveals the early vertebrate proto-karyotype.</title>
        <authorList>
            <person name="Jaillon O."/>
            <person name="Aury J.-M."/>
            <person name="Brunet F."/>
            <person name="Petit J.-L."/>
            <person name="Stange-Thomann N."/>
            <person name="Mauceli E."/>
            <person name="Bouneau L."/>
            <person name="Fischer C."/>
            <person name="Ozouf-Costaz C."/>
            <person name="Bernot A."/>
            <person name="Nicaud S."/>
            <person name="Jaffe D."/>
            <person name="Fisher S."/>
            <person name="Lutfalla G."/>
            <person name="Dossat C."/>
            <person name="Segurens B."/>
            <person name="Dasilva C."/>
            <person name="Salanoubat M."/>
            <person name="Levy M."/>
            <person name="Boudet N."/>
            <person name="Castellano S."/>
            <person name="Anthouard V."/>
            <person name="Jubin C."/>
            <person name="Castelli V."/>
            <person name="Katinka M."/>
            <person name="Vacherie B."/>
            <person name="Biemont C."/>
            <person name="Skalli Z."/>
            <person name="Cattolico L."/>
            <person name="Poulain J."/>
            <person name="De Berardinis V."/>
            <person name="Cruaud C."/>
            <person name="Duprat S."/>
            <person name="Brottier P."/>
            <person name="Coutanceau J.-P."/>
            <person name="Gouzy J."/>
            <person name="Parra G."/>
            <person name="Lardier G."/>
            <person name="Chapple C."/>
            <person name="McKernan K.J."/>
            <person name="McEwan P."/>
            <person name="Bosak S."/>
            <person name="Kellis M."/>
            <person name="Volff J.-N."/>
            <person name="Guigo R."/>
            <person name="Zody M.C."/>
            <person name="Mesirov J."/>
            <person name="Lindblad-Toh K."/>
            <person name="Birren B."/>
            <person name="Nusbaum C."/>
            <person name="Kahn D."/>
            <person name="Robinson-Rechavi M."/>
            <person name="Laudet V."/>
            <person name="Schachter V."/>
            <person name="Quetier F."/>
            <person name="Saurin W."/>
            <person name="Scarpelli C."/>
            <person name="Wincker P."/>
            <person name="Lander E.S."/>
            <person name="Weissenbach J."/>
            <person name="Roest Crollius H."/>
        </authorList>
    </citation>
    <scope>NUCLEOTIDE SEQUENCE [LARGE SCALE GENOMIC DNA]</scope>
</reference>
<dbReference type="HOGENOM" id="CLU_091736_0_0_1"/>
<keyword evidence="1" id="KW-0812">Transmembrane</keyword>
<organism evidence="3 4">
    <name type="scientific">Tetraodon nigroviridis</name>
    <name type="common">Spotted green pufferfish</name>
    <name type="synonym">Chelonodon nigroviridis</name>
    <dbReference type="NCBI Taxonomy" id="99883"/>
    <lineage>
        <taxon>Eukaryota</taxon>
        <taxon>Metazoa</taxon>
        <taxon>Chordata</taxon>
        <taxon>Craniata</taxon>
        <taxon>Vertebrata</taxon>
        <taxon>Euteleostomi</taxon>
        <taxon>Actinopterygii</taxon>
        <taxon>Neopterygii</taxon>
        <taxon>Teleostei</taxon>
        <taxon>Neoteleostei</taxon>
        <taxon>Acanthomorphata</taxon>
        <taxon>Eupercaria</taxon>
        <taxon>Tetraodontiformes</taxon>
        <taxon>Tetradontoidea</taxon>
        <taxon>Tetraodontidae</taxon>
        <taxon>Tetraodon</taxon>
    </lineage>
</organism>
<reference evidence="3" key="2">
    <citation type="submission" date="2025-08" db="UniProtKB">
        <authorList>
            <consortium name="Ensembl"/>
        </authorList>
    </citation>
    <scope>IDENTIFICATION</scope>
</reference>